<dbReference type="AlphaFoldDB" id="A0A4R6UTD7"/>
<evidence type="ECO:0000256" key="8">
    <source>
        <dbReference type="ARBA" id="ARBA00022927"/>
    </source>
</evidence>
<dbReference type="PANTHER" id="PTHR34982">
    <property type="entry name" value="YOP PROTEINS TRANSLOCATION PROTEIN L"/>
    <property type="match status" value="1"/>
</dbReference>
<dbReference type="Pfam" id="PF02108">
    <property type="entry name" value="FliH"/>
    <property type="match status" value="1"/>
</dbReference>
<name>A0A4R6UTD7_9GAMM</name>
<dbReference type="InterPro" id="IPR000563">
    <property type="entry name" value="Flag_FliH"/>
</dbReference>
<evidence type="ECO:0000256" key="3">
    <source>
        <dbReference type="ARBA" id="ARBA00006602"/>
    </source>
</evidence>
<keyword evidence="9" id="KW-1006">Bacterial flagellum protein export</keyword>
<keyword evidence="13" id="KW-1185">Reference proteome</keyword>
<comment type="caution">
    <text evidence="12">The sequence shown here is derived from an EMBL/GenBank/DDBJ whole genome shotgun (WGS) entry which is preliminary data.</text>
</comment>
<comment type="similarity">
    <text evidence="3">Belongs to the FliH family.</text>
</comment>
<sequence>MAAAEHDDKVRLWRMPTLGEQDSVEHNALGDVQTKRSTGHLTAEALQAIREQARQEGFEQGLKEGRQTGEKQAREELEKKLQSQFDQYRQQFETLFNALQKPLADRDDETEQALAELAFSVAKQVIRRELRTNPGEIVAVVREAVALLPMNQQTIRIRLHPEDAAFIRKVFAMEQSDSREWQISEDPSMQRGGCKVTTDDSAIDASIDARVAGIVAHVLGGDRASDDS</sequence>
<keyword evidence="12" id="KW-0282">Flagellum</keyword>
<proteinExistence type="inferred from homology"/>
<dbReference type="GO" id="GO:0015031">
    <property type="term" value="P:protein transport"/>
    <property type="evidence" value="ECO:0007669"/>
    <property type="project" value="UniProtKB-KW"/>
</dbReference>
<evidence type="ECO:0000256" key="4">
    <source>
        <dbReference type="ARBA" id="ARBA00016507"/>
    </source>
</evidence>
<evidence type="ECO:0000313" key="13">
    <source>
        <dbReference type="Proteomes" id="UP000295375"/>
    </source>
</evidence>
<dbReference type="InterPro" id="IPR051472">
    <property type="entry name" value="T3SS_Stator/FliH"/>
</dbReference>
<dbReference type="OrthoDB" id="6196089at2"/>
<dbReference type="PANTHER" id="PTHR34982:SF1">
    <property type="entry name" value="FLAGELLAR ASSEMBLY PROTEIN FLIH"/>
    <property type="match status" value="1"/>
</dbReference>
<dbReference type="GO" id="GO:0005829">
    <property type="term" value="C:cytosol"/>
    <property type="evidence" value="ECO:0007669"/>
    <property type="project" value="TreeGrafter"/>
</dbReference>
<keyword evidence="5" id="KW-0813">Transport</keyword>
<keyword evidence="7" id="KW-1005">Bacterial flagellum biogenesis</keyword>
<evidence type="ECO:0000256" key="10">
    <source>
        <dbReference type="SAM" id="MobiDB-lite"/>
    </source>
</evidence>
<evidence type="ECO:0000256" key="7">
    <source>
        <dbReference type="ARBA" id="ARBA00022795"/>
    </source>
</evidence>
<feature type="domain" description="Flagellar assembly protein FliH/Type III secretion system HrpE" evidence="11">
    <location>
        <begin position="89"/>
        <end position="211"/>
    </location>
</feature>
<keyword evidence="12" id="KW-0969">Cilium</keyword>
<evidence type="ECO:0000256" key="6">
    <source>
        <dbReference type="ARBA" id="ARBA00022490"/>
    </source>
</evidence>
<protein>
    <recommendedName>
        <fullName evidence="4">Flagellar assembly protein FliH</fullName>
    </recommendedName>
</protein>
<dbReference type="PRINTS" id="PR01003">
    <property type="entry name" value="FLGFLIH"/>
</dbReference>
<feature type="region of interest" description="Disordered" evidence="10">
    <location>
        <begin position="52"/>
        <end position="74"/>
    </location>
</feature>
<dbReference type="InterPro" id="IPR018035">
    <property type="entry name" value="Flagellar_FliH/T3SS_HrpE"/>
</dbReference>
<organism evidence="12 13">
    <name type="scientific">Permianibacter aggregans</name>
    <dbReference type="NCBI Taxonomy" id="1510150"/>
    <lineage>
        <taxon>Bacteria</taxon>
        <taxon>Pseudomonadati</taxon>
        <taxon>Pseudomonadota</taxon>
        <taxon>Gammaproteobacteria</taxon>
        <taxon>Pseudomonadales</taxon>
        <taxon>Pseudomonadaceae</taxon>
        <taxon>Permianibacter</taxon>
    </lineage>
</organism>
<evidence type="ECO:0000256" key="1">
    <source>
        <dbReference type="ARBA" id="ARBA00003041"/>
    </source>
</evidence>
<reference evidence="12 13" key="1">
    <citation type="submission" date="2019-03" db="EMBL/GenBank/DDBJ databases">
        <title>Genomic Encyclopedia of Type Strains, Phase IV (KMG-IV): sequencing the most valuable type-strain genomes for metagenomic binning, comparative biology and taxonomic classification.</title>
        <authorList>
            <person name="Goeker M."/>
        </authorList>
    </citation>
    <scope>NUCLEOTIDE SEQUENCE [LARGE SCALE GENOMIC DNA]</scope>
    <source>
        <strain evidence="12 13">DSM 103792</strain>
    </source>
</reference>
<accession>A0A4R6UTD7</accession>
<evidence type="ECO:0000313" key="12">
    <source>
        <dbReference type="EMBL" id="TDQ48595.1"/>
    </source>
</evidence>
<dbReference type="GO" id="GO:0003774">
    <property type="term" value="F:cytoskeletal motor activity"/>
    <property type="evidence" value="ECO:0007669"/>
    <property type="project" value="InterPro"/>
</dbReference>
<dbReference type="Proteomes" id="UP000295375">
    <property type="component" value="Unassembled WGS sequence"/>
</dbReference>
<dbReference type="GO" id="GO:0009288">
    <property type="term" value="C:bacterial-type flagellum"/>
    <property type="evidence" value="ECO:0007669"/>
    <property type="project" value="InterPro"/>
</dbReference>
<gene>
    <name evidence="12" type="ORF">EV696_10635</name>
</gene>
<dbReference type="GO" id="GO:0044781">
    <property type="term" value="P:bacterial-type flagellum organization"/>
    <property type="evidence" value="ECO:0007669"/>
    <property type="project" value="UniProtKB-KW"/>
</dbReference>
<dbReference type="RefSeq" id="WP_133589699.1">
    <property type="nucleotide sequence ID" value="NZ_CP037953.1"/>
</dbReference>
<keyword evidence="8" id="KW-0653">Protein transport</keyword>
<evidence type="ECO:0000256" key="9">
    <source>
        <dbReference type="ARBA" id="ARBA00023225"/>
    </source>
</evidence>
<keyword evidence="12" id="KW-0966">Cell projection</keyword>
<evidence type="ECO:0000259" key="11">
    <source>
        <dbReference type="Pfam" id="PF02108"/>
    </source>
</evidence>
<dbReference type="EMBL" id="SNYM01000006">
    <property type="protein sequence ID" value="TDQ48595.1"/>
    <property type="molecule type" value="Genomic_DNA"/>
</dbReference>
<keyword evidence="6" id="KW-0963">Cytoplasm</keyword>
<evidence type="ECO:0000256" key="5">
    <source>
        <dbReference type="ARBA" id="ARBA00022448"/>
    </source>
</evidence>
<comment type="subcellular location">
    <subcellularLocation>
        <location evidence="2">Cytoplasm</location>
    </subcellularLocation>
</comment>
<dbReference type="GO" id="GO:0071973">
    <property type="term" value="P:bacterial-type flagellum-dependent cell motility"/>
    <property type="evidence" value="ECO:0007669"/>
    <property type="project" value="InterPro"/>
</dbReference>
<evidence type="ECO:0000256" key="2">
    <source>
        <dbReference type="ARBA" id="ARBA00004496"/>
    </source>
</evidence>
<comment type="function">
    <text evidence="1">Needed for flagellar regrowth and assembly.</text>
</comment>